<accession>A0A933I897</accession>
<dbReference type="EMBL" id="JACQXR010000046">
    <property type="protein sequence ID" value="MBI4726356.1"/>
    <property type="molecule type" value="Genomic_DNA"/>
</dbReference>
<comment type="caution">
    <text evidence="1">The sequence shown here is derived from an EMBL/GenBank/DDBJ whole genome shotgun (WGS) entry which is preliminary data.</text>
</comment>
<dbReference type="Proteomes" id="UP000736328">
    <property type="component" value="Unassembled WGS sequence"/>
</dbReference>
<evidence type="ECO:0000313" key="2">
    <source>
        <dbReference type="Proteomes" id="UP000736328"/>
    </source>
</evidence>
<gene>
    <name evidence="1" type="ORF">HY768_03885</name>
</gene>
<organism evidence="1 2">
    <name type="scientific">candidate division TA06 bacterium</name>
    <dbReference type="NCBI Taxonomy" id="2250710"/>
    <lineage>
        <taxon>Bacteria</taxon>
        <taxon>Bacteria division TA06</taxon>
    </lineage>
</organism>
<reference evidence="1" key="1">
    <citation type="submission" date="2020-07" db="EMBL/GenBank/DDBJ databases">
        <title>Huge and variable diversity of episymbiotic CPR bacteria and DPANN archaea in groundwater ecosystems.</title>
        <authorList>
            <person name="He C.Y."/>
            <person name="Keren R."/>
            <person name="Whittaker M."/>
            <person name="Farag I.F."/>
            <person name="Doudna J."/>
            <person name="Cate J.H.D."/>
            <person name="Banfield J.F."/>
        </authorList>
    </citation>
    <scope>NUCLEOTIDE SEQUENCE</scope>
    <source>
        <strain evidence="1">NC_groundwater_1520_Pr4_B-0.1um_53_5</strain>
    </source>
</reference>
<dbReference type="AlphaFoldDB" id="A0A933I897"/>
<protein>
    <submittedName>
        <fullName evidence="1">Uncharacterized protein</fullName>
    </submittedName>
</protein>
<proteinExistence type="predicted"/>
<name>A0A933I897_UNCT6</name>
<sequence length="138" mass="16065">MKWARCNNGEWPRLYSVELEWDCYAGLEAVYIVFYQRETLLLKTARYQAIMVGQGPIKQTILELRQDMAMSKYKERNPFITWAELNLLLRDGVQKYLFGILKPELGPNPPSARAVVFYPPFDIFNEPDDGRSWIIGNG</sequence>
<evidence type="ECO:0000313" key="1">
    <source>
        <dbReference type="EMBL" id="MBI4726356.1"/>
    </source>
</evidence>